<dbReference type="Pfam" id="PF00892">
    <property type="entry name" value="EamA"/>
    <property type="match status" value="2"/>
</dbReference>
<organism evidence="9 10">
    <name type="scientific">Cellulomonas chitinilytica</name>
    <dbReference type="NCBI Taxonomy" id="398759"/>
    <lineage>
        <taxon>Bacteria</taxon>
        <taxon>Bacillati</taxon>
        <taxon>Actinomycetota</taxon>
        <taxon>Actinomycetes</taxon>
        <taxon>Micrococcales</taxon>
        <taxon>Cellulomonadaceae</taxon>
        <taxon>Cellulomonas</taxon>
    </lineage>
</organism>
<evidence type="ECO:0000256" key="1">
    <source>
        <dbReference type="ARBA" id="ARBA00004141"/>
    </source>
</evidence>
<dbReference type="PANTHER" id="PTHR32322">
    <property type="entry name" value="INNER MEMBRANE TRANSPORTER"/>
    <property type="match status" value="1"/>
</dbReference>
<keyword evidence="5 7" id="KW-0472">Membrane</keyword>
<accession>A0A919TYV5</accession>
<evidence type="ECO:0000256" key="3">
    <source>
        <dbReference type="ARBA" id="ARBA00022692"/>
    </source>
</evidence>
<feature type="region of interest" description="Disordered" evidence="6">
    <location>
        <begin position="298"/>
        <end position="341"/>
    </location>
</feature>
<dbReference type="InterPro" id="IPR050638">
    <property type="entry name" value="AA-Vitamin_Transporters"/>
</dbReference>
<feature type="transmembrane region" description="Helical" evidence="7">
    <location>
        <begin position="251"/>
        <end position="270"/>
    </location>
</feature>
<feature type="transmembrane region" description="Helical" evidence="7">
    <location>
        <begin position="40"/>
        <end position="60"/>
    </location>
</feature>
<feature type="domain" description="EamA" evidence="8">
    <location>
        <begin position="9"/>
        <end position="142"/>
    </location>
</feature>
<feature type="transmembrane region" description="Helical" evidence="7">
    <location>
        <begin position="94"/>
        <end position="116"/>
    </location>
</feature>
<gene>
    <name evidence="9" type="ORF">Cch01nite_08620</name>
</gene>
<comment type="subcellular location">
    <subcellularLocation>
        <location evidence="1">Membrane</location>
        <topology evidence="1">Multi-pass membrane protein</topology>
    </subcellularLocation>
</comment>
<protein>
    <submittedName>
        <fullName evidence="9">Membrane protein</fullName>
    </submittedName>
</protein>
<feature type="transmembrane region" description="Helical" evidence="7">
    <location>
        <begin position="160"/>
        <end position="177"/>
    </location>
</feature>
<reference evidence="9" key="1">
    <citation type="submission" date="2021-01" db="EMBL/GenBank/DDBJ databases">
        <title>Whole genome shotgun sequence of Cellulomonas chitinilytica NBRC 110799.</title>
        <authorList>
            <person name="Komaki H."/>
            <person name="Tamura T."/>
        </authorList>
    </citation>
    <scope>NUCLEOTIDE SEQUENCE</scope>
    <source>
        <strain evidence="9">NBRC 110799</strain>
    </source>
</reference>
<feature type="transmembrane region" description="Helical" evidence="7">
    <location>
        <begin position="69"/>
        <end position="88"/>
    </location>
</feature>
<dbReference type="GO" id="GO:0016020">
    <property type="term" value="C:membrane"/>
    <property type="evidence" value="ECO:0007669"/>
    <property type="project" value="UniProtKB-SubCell"/>
</dbReference>
<evidence type="ECO:0000259" key="8">
    <source>
        <dbReference type="Pfam" id="PF00892"/>
    </source>
</evidence>
<dbReference type="RefSeq" id="WP_203749018.1">
    <property type="nucleotide sequence ID" value="NZ_BONK01000002.1"/>
</dbReference>
<evidence type="ECO:0000256" key="7">
    <source>
        <dbReference type="SAM" id="Phobius"/>
    </source>
</evidence>
<feature type="transmembrane region" description="Helical" evidence="7">
    <location>
        <begin position="276"/>
        <end position="292"/>
    </location>
</feature>
<keyword evidence="4 7" id="KW-1133">Transmembrane helix</keyword>
<feature type="transmembrane region" description="Helical" evidence="7">
    <location>
        <begin position="128"/>
        <end position="148"/>
    </location>
</feature>
<dbReference type="InterPro" id="IPR000620">
    <property type="entry name" value="EamA_dom"/>
</dbReference>
<feature type="domain" description="EamA" evidence="8">
    <location>
        <begin position="159"/>
        <end position="292"/>
    </location>
</feature>
<dbReference type="InterPro" id="IPR037185">
    <property type="entry name" value="EmrE-like"/>
</dbReference>
<keyword evidence="10" id="KW-1185">Reference proteome</keyword>
<dbReference type="PANTHER" id="PTHR32322:SF2">
    <property type="entry name" value="EAMA DOMAIN-CONTAINING PROTEIN"/>
    <property type="match status" value="1"/>
</dbReference>
<evidence type="ECO:0000313" key="9">
    <source>
        <dbReference type="EMBL" id="GIG20138.1"/>
    </source>
</evidence>
<name>A0A919TYV5_9CELL</name>
<feature type="transmembrane region" description="Helical" evidence="7">
    <location>
        <begin position="220"/>
        <end position="239"/>
    </location>
</feature>
<proteinExistence type="inferred from homology"/>
<evidence type="ECO:0000313" key="10">
    <source>
        <dbReference type="Proteomes" id="UP000632740"/>
    </source>
</evidence>
<comment type="caution">
    <text evidence="9">The sequence shown here is derived from an EMBL/GenBank/DDBJ whole genome shotgun (WGS) entry which is preliminary data.</text>
</comment>
<feature type="transmembrane region" description="Helical" evidence="7">
    <location>
        <begin position="189"/>
        <end position="208"/>
    </location>
</feature>
<feature type="compositionally biased region" description="Basic and acidic residues" evidence="6">
    <location>
        <begin position="332"/>
        <end position="341"/>
    </location>
</feature>
<dbReference type="Proteomes" id="UP000632740">
    <property type="component" value="Unassembled WGS sequence"/>
</dbReference>
<dbReference type="SUPFAM" id="SSF103481">
    <property type="entry name" value="Multidrug resistance efflux transporter EmrE"/>
    <property type="match status" value="2"/>
</dbReference>
<evidence type="ECO:0000256" key="6">
    <source>
        <dbReference type="SAM" id="MobiDB-lite"/>
    </source>
</evidence>
<sequence length="341" mass="33437">MTARRDFALVALAGVLWGTGGLAGAALADAEHLPASAVAAWRLLGGGGLLLVALVLTGALRRVPRTRVVLGRVVVTGLLAAAYQAAYFSAVARAGVATATLVALGAAPVLVAVGAAVLGRRLPSGRTVLALVLALTGLVCLVGTSTAAGTGSGSGRTGGVLLALVAAGAFATMTAINRGGTPGLGALPLTALAFTLGGIVLVAVSAVVGPGVQVPGTTRGWALVTYLALVPTAAAYGAYFRGLHTVPATSAALLALLEPLTATVGAVLLLDERLGLAGLVGAVLLAAAVVVLRPRTRRSPTMVGPGRAAGDTSRSDAVRARGANTSGVMRASDPREGPAPR</sequence>
<dbReference type="AlphaFoldDB" id="A0A919TYV5"/>
<keyword evidence="3 7" id="KW-0812">Transmembrane</keyword>
<evidence type="ECO:0000256" key="4">
    <source>
        <dbReference type="ARBA" id="ARBA00022989"/>
    </source>
</evidence>
<evidence type="ECO:0000256" key="2">
    <source>
        <dbReference type="ARBA" id="ARBA00007362"/>
    </source>
</evidence>
<evidence type="ECO:0000256" key="5">
    <source>
        <dbReference type="ARBA" id="ARBA00023136"/>
    </source>
</evidence>
<comment type="similarity">
    <text evidence="2">Belongs to the EamA transporter family.</text>
</comment>
<dbReference type="EMBL" id="BONK01000002">
    <property type="protein sequence ID" value="GIG20138.1"/>
    <property type="molecule type" value="Genomic_DNA"/>
</dbReference>